<feature type="transmembrane region" description="Helical" evidence="1">
    <location>
        <begin position="12"/>
        <end position="31"/>
    </location>
</feature>
<proteinExistence type="predicted"/>
<accession>A0A0A6ZKU1</accession>
<geneLocation type="mitochondrion" evidence="2"/>
<reference evidence="2" key="1">
    <citation type="submission" date="2013-07" db="EMBL/GenBank/DDBJ databases">
        <title>The comparative mitochondrial genomes from Braconidae subfamilies and the phylogeny of the Hymenoptera.</title>
        <authorList>
            <person name="Li Q."/>
            <person name="Wei S.J."/>
            <person name="Chen X.X."/>
        </authorList>
    </citation>
    <scope>NUCLEOTIDE SEQUENCE</scope>
</reference>
<evidence type="ECO:0000256" key="1">
    <source>
        <dbReference type="SAM" id="Phobius"/>
    </source>
</evidence>
<keyword evidence="2" id="KW-0496">Mitochondrion</keyword>
<dbReference type="EMBL" id="KF385869">
    <property type="protein sequence ID" value="AHA52478.1"/>
    <property type="molecule type" value="Genomic_DNA"/>
</dbReference>
<organism evidence="2">
    <name type="scientific">Capitonius sp. QL-2013</name>
    <dbReference type="NCBI Taxonomy" id="1421593"/>
    <lineage>
        <taxon>Eukaryota</taxon>
        <taxon>Metazoa</taxon>
        <taxon>Ecdysozoa</taxon>
        <taxon>Arthropoda</taxon>
        <taxon>Hexapoda</taxon>
        <taxon>Insecta</taxon>
        <taxon>Pterygota</taxon>
        <taxon>Neoptera</taxon>
        <taxon>Endopterygota</taxon>
        <taxon>Hymenoptera</taxon>
        <taxon>Apocrita</taxon>
        <taxon>Ichneumonoidea</taxon>
        <taxon>Braconidae</taxon>
        <taxon>Cenocoeliinae</taxon>
        <taxon>Capitonius</taxon>
    </lineage>
</organism>
<dbReference type="AlphaFoldDB" id="A0A0A6ZKU1"/>
<keyword evidence="1" id="KW-1133">Transmembrane helix</keyword>
<name>A0A0A6ZKU1_9HYME</name>
<keyword evidence="1" id="KW-0812">Transmembrane</keyword>
<sequence>MPQMSPMDWFMLMIYFFFIYYFSLIYIYFLYKKNIKLENKFNKEIIFLLKWY</sequence>
<keyword evidence="1" id="KW-0472">Membrane</keyword>
<gene>
    <name evidence="2" type="primary">ATP8</name>
</gene>
<protein>
    <submittedName>
        <fullName evidence="2">ATP synthase F0 subunit 8</fullName>
    </submittedName>
</protein>
<evidence type="ECO:0000313" key="2">
    <source>
        <dbReference type="EMBL" id="AHA52478.1"/>
    </source>
</evidence>